<name>A0A1C3U2G7_9BRAD</name>
<protein>
    <submittedName>
        <fullName evidence="1">Uncharacterized protein</fullName>
    </submittedName>
</protein>
<dbReference type="Proteomes" id="UP000199184">
    <property type="component" value="Unassembled WGS sequence"/>
</dbReference>
<dbReference type="EMBL" id="FMAI01000001">
    <property type="protein sequence ID" value="SCB09565.1"/>
    <property type="molecule type" value="Genomic_DNA"/>
</dbReference>
<dbReference type="AlphaFoldDB" id="A0A1C3U2G7"/>
<proteinExistence type="predicted"/>
<keyword evidence="2" id="KW-1185">Reference proteome</keyword>
<dbReference type="RefSeq" id="WP_091952586.1">
    <property type="nucleotide sequence ID" value="NZ_FMAI01000001.1"/>
</dbReference>
<evidence type="ECO:0000313" key="1">
    <source>
        <dbReference type="EMBL" id="SCB09565.1"/>
    </source>
</evidence>
<organism evidence="1 2">
    <name type="scientific">Bradyrhizobium shewense</name>
    <dbReference type="NCBI Taxonomy" id="1761772"/>
    <lineage>
        <taxon>Bacteria</taxon>
        <taxon>Pseudomonadati</taxon>
        <taxon>Pseudomonadota</taxon>
        <taxon>Alphaproteobacteria</taxon>
        <taxon>Hyphomicrobiales</taxon>
        <taxon>Nitrobacteraceae</taxon>
        <taxon>Bradyrhizobium</taxon>
    </lineage>
</organism>
<reference evidence="2" key="1">
    <citation type="submission" date="2016-08" db="EMBL/GenBank/DDBJ databases">
        <authorList>
            <person name="Varghese N."/>
            <person name="Submissions Spin"/>
        </authorList>
    </citation>
    <scope>NUCLEOTIDE SEQUENCE [LARGE SCALE GENOMIC DNA]</scope>
    <source>
        <strain evidence="2">ERR11</strain>
    </source>
</reference>
<gene>
    <name evidence="1" type="ORF">GA0061098_1001259</name>
</gene>
<sequence>MTIIGIEALVLPLAGIHSVLTHQELMGTVEFVRALGSSYRLAASEPGASLFYSRFAFDFCRIVAACVTR</sequence>
<evidence type="ECO:0000313" key="2">
    <source>
        <dbReference type="Proteomes" id="UP000199184"/>
    </source>
</evidence>
<accession>A0A1C3U2G7</accession>